<evidence type="ECO:0000256" key="1">
    <source>
        <dbReference type="SAM" id="Coils"/>
    </source>
</evidence>
<gene>
    <name evidence="2" type="ORF">PXEA_LOCUS32231</name>
</gene>
<organism evidence="2 3">
    <name type="scientific">Protopolystoma xenopodis</name>
    <dbReference type="NCBI Taxonomy" id="117903"/>
    <lineage>
        <taxon>Eukaryota</taxon>
        <taxon>Metazoa</taxon>
        <taxon>Spiralia</taxon>
        <taxon>Lophotrochozoa</taxon>
        <taxon>Platyhelminthes</taxon>
        <taxon>Monogenea</taxon>
        <taxon>Polyopisthocotylea</taxon>
        <taxon>Polystomatidea</taxon>
        <taxon>Polystomatidae</taxon>
        <taxon>Protopolystoma</taxon>
    </lineage>
</organism>
<proteinExistence type="predicted"/>
<name>A0A3S5B7L0_9PLAT</name>
<evidence type="ECO:0000313" key="3">
    <source>
        <dbReference type="Proteomes" id="UP000784294"/>
    </source>
</evidence>
<dbReference type="AlphaFoldDB" id="A0A3S5B7L0"/>
<keyword evidence="1" id="KW-0175">Coiled coil</keyword>
<sequence length="73" mass="8125">MLYRFLNPEPISKQILDVAKALEQCQDLASRLEEELNVLNRRLVPGDSDSPDLIPESLVVFENSPSLSASSPE</sequence>
<feature type="coiled-coil region" evidence="1">
    <location>
        <begin position="15"/>
        <end position="42"/>
    </location>
</feature>
<dbReference type="Proteomes" id="UP000784294">
    <property type="component" value="Unassembled WGS sequence"/>
</dbReference>
<reference evidence="2" key="1">
    <citation type="submission" date="2018-11" db="EMBL/GenBank/DDBJ databases">
        <authorList>
            <consortium name="Pathogen Informatics"/>
        </authorList>
    </citation>
    <scope>NUCLEOTIDE SEQUENCE</scope>
</reference>
<protein>
    <submittedName>
        <fullName evidence="2">Uncharacterized protein</fullName>
    </submittedName>
</protein>
<accession>A0A3S5B7L0</accession>
<keyword evidence="3" id="KW-1185">Reference proteome</keyword>
<comment type="caution">
    <text evidence="2">The sequence shown here is derived from an EMBL/GenBank/DDBJ whole genome shotgun (WGS) entry which is preliminary data.</text>
</comment>
<evidence type="ECO:0000313" key="2">
    <source>
        <dbReference type="EMBL" id="VEL38791.1"/>
    </source>
</evidence>
<dbReference type="EMBL" id="CAAALY010259008">
    <property type="protein sequence ID" value="VEL38791.1"/>
    <property type="molecule type" value="Genomic_DNA"/>
</dbReference>